<dbReference type="InterPro" id="IPR007161">
    <property type="entry name" value="DUF364"/>
</dbReference>
<dbReference type="AlphaFoldDB" id="A0A4R3I875"/>
<feature type="domain" description="Putative heavy-metal chelation" evidence="1">
    <location>
        <begin position="135"/>
        <end position="221"/>
    </location>
</feature>
<dbReference type="RefSeq" id="WP_132701887.1">
    <property type="nucleotide sequence ID" value="NZ_SLZR01000009.1"/>
</dbReference>
<dbReference type="Gene3D" id="3.40.50.11590">
    <property type="match status" value="1"/>
</dbReference>
<reference evidence="2 3" key="1">
    <citation type="submission" date="2019-03" db="EMBL/GenBank/DDBJ databases">
        <title>Genomic Encyclopedia of Archaeal and Bacterial Type Strains, Phase II (KMG-II): from individual species to whole genera.</title>
        <authorList>
            <person name="Goeker M."/>
        </authorList>
    </citation>
    <scope>NUCLEOTIDE SEQUENCE [LARGE SCALE GENOMIC DNA]</scope>
    <source>
        <strain evidence="2 3">DSM 15388</strain>
    </source>
</reference>
<protein>
    <submittedName>
        <fullName evidence="2">Putative heavy-metal chelation protein</fullName>
    </submittedName>
</protein>
<accession>A0A4R3I875</accession>
<sequence>MDLLIQAKEKLIKLLQQQAIREISIQVSARGLTPEEAIGLPGRTDYPIMNGKEVMIEANCDGAFGQAFTDAPAFFNGTLTEVLQMPLEKTSDRALLVATLNAVLRKHQLAEKTVHCKNEEPEQCSQSLMPWLESKLTEGRKIGLIGLQPAMLESLSETFGPQNIMASDLNPNTIGTVKWSVTILDGSCDNERIIEASDFILVTGSSIVNGSFNELYKSLRTKTKSFAAFGNTISGVASLLSIPHVCFYGR</sequence>
<dbReference type="EMBL" id="SLZR01000009">
    <property type="protein sequence ID" value="TCS40377.1"/>
    <property type="molecule type" value="Genomic_DNA"/>
</dbReference>
<comment type="caution">
    <text evidence="2">The sequence shown here is derived from an EMBL/GenBank/DDBJ whole genome shotgun (WGS) entry which is preliminary data.</text>
</comment>
<dbReference type="OrthoDB" id="3596at2"/>
<organism evidence="2 3">
    <name type="scientific">Reinekea marinisedimentorum</name>
    <dbReference type="NCBI Taxonomy" id="230495"/>
    <lineage>
        <taxon>Bacteria</taxon>
        <taxon>Pseudomonadati</taxon>
        <taxon>Pseudomonadota</taxon>
        <taxon>Gammaproteobacteria</taxon>
        <taxon>Oceanospirillales</taxon>
        <taxon>Saccharospirillaceae</taxon>
        <taxon>Reinekea</taxon>
    </lineage>
</organism>
<dbReference type="SUPFAM" id="SSF159713">
    <property type="entry name" value="Dhaf3308-like"/>
    <property type="match status" value="1"/>
</dbReference>
<evidence type="ECO:0000313" key="3">
    <source>
        <dbReference type="Proteomes" id="UP000295793"/>
    </source>
</evidence>
<gene>
    <name evidence="2" type="ORF">BCF53_10986</name>
</gene>
<evidence type="ECO:0000313" key="2">
    <source>
        <dbReference type="EMBL" id="TCS40377.1"/>
    </source>
</evidence>
<dbReference type="Pfam" id="PF04016">
    <property type="entry name" value="DUF364"/>
    <property type="match status" value="1"/>
</dbReference>
<evidence type="ECO:0000259" key="1">
    <source>
        <dbReference type="Pfam" id="PF04016"/>
    </source>
</evidence>
<proteinExistence type="predicted"/>
<dbReference type="Proteomes" id="UP000295793">
    <property type="component" value="Unassembled WGS sequence"/>
</dbReference>
<name>A0A4R3I875_9GAMM</name>
<keyword evidence="3" id="KW-1185">Reference proteome</keyword>